<dbReference type="GO" id="GO:0070822">
    <property type="term" value="C:Sin3-type complex"/>
    <property type="evidence" value="ECO:0007669"/>
    <property type="project" value="TreeGrafter"/>
</dbReference>
<organism evidence="4 5">
    <name type="scientific">Mortierella hygrophila</name>
    <dbReference type="NCBI Taxonomy" id="979708"/>
    <lineage>
        <taxon>Eukaryota</taxon>
        <taxon>Fungi</taxon>
        <taxon>Fungi incertae sedis</taxon>
        <taxon>Mucoromycota</taxon>
        <taxon>Mortierellomycotina</taxon>
        <taxon>Mortierellomycetes</taxon>
        <taxon>Mortierellales</taxon>
        <taxon>Mortierellaceae</taxon>
        <taxon>Mortierella</taxon>
    </lineage>
</organism>
<dbReference type="Pfam" id="PF25995">
    <property type="entry name" value="STB6_N"/>
    <property type="match status" value="2"/>
</dbReference>
<dbReference type="PANTHER" id="PTHR31011:SF2">
    <property type="entry name" value="PROTEIN STB2-RELATED"/>
    <property type="match status" value="1"/>
</dbReference>
<evidence type="ECO:0000259" key="3">
    <source>
        <dbReference type="Pfam" id="PF25995"/>
    </source>
</evidence>
<evidence type="ECO:0000313" key="5">
    <source>
        <dbReference type="Proteomes" id="UP000723463"/>
    </source>
</evidence>
<evidence type="ECO:0000256" key="1">
    <source>
        <dbReference type="SAM" id="Coils"/>
    </source>
</evidence>
<feature type="region of interest" description="Disordered" evidence="2">
    <location>
        <begin position="372"/>
        <end position="446"/>
    </location>
</feature>
<dbReference type="Proteomes" id="UP000723463">
    <property type="component" value="Unassembled WGS sequence"/>
</dbReference>
<dbReference type="InterPro" id="IPR059025">
    <property type="entry name" value="STB6_N"/>
</dbReference>
<dbReference type="AlphaFoldDB" id="A0A9P6FE23"/>
<gene>
    <name evidence="4" type="ORF">EC957_005906</name>
</gene>
<feature type="region of interest" description="Disordered" evidence="2">
    <location>
        <begin position="769"/>
        <end position="797"/>
    </location>
</feature>
<proteinExistence type="predicted"/>
<evidence type="ECO:0000313" key="4">
    <source>
        <dbReference type="EMBL" id="KAF9548667.1"/>
    </source>
</evidence>
<evidence type="ECO:0000256" key="2">
    <source>
        <dbReference type="SAM" id="MobiDB-lite"/>
    </source>
</evidence>
<feature type="compositionally biased region" description="Basic and acidic residues" evidence="2">
    <location>
        <begin position="851"/>
        <end position="872"/>
    </location>
</feature>
<accession>A0A9P6FE23</accession>
<name>A0A9P6FE23_9FUNG</name>
<feature type="compositionally biased region" description="Low complexity" evidence="2">
    <location>
        <begin position="780"/>
        <end position="797"/>
    </location>
</feature>
<comment type="caution">
    <text evidence="4">The sequence shown here is derived from an EMBL/GenBank/DDBJ whole genome shotgun (WGS) entry which is preliminary data.</text>
</comment>
<feature type="coiled-coil region" evidence="1">
    <location>
        <begin position="603"/>
        <end position="662"/>
    </location>
</feature>
<feature type="region of interest" description="Disordered" evidence="2">
    <location>
        <begin position="816"/>
        <end position="907"/>
    </location>
</feature>
<sequence>MPFTPGSYVFCERQRIIDICKKIDGIRIDHEKAILEGYQIYLVEQWAIERNREVATAISFTGDPVHQIMVTSITIEHPNTPHGQLFVTNLSLFASSLNIVLVPKQGDFDYYQQRFYLNLNLRRMGCSGRSALTSKSPSDAQREKFNQLYKISDSTDFEVTVLRLVALVQNCLHIFGLFNLPDVDGLLCNATEKGLEVYYDTFLKSTFQKFPTPDNVLDPNVLAGMFSKLSNIRGKLQHMVNNVPKDPFADPAAFLNAVKIFQIKKPDLKACFLDAKTVEAISAAYLSSFNPQGLKVHKVLKSKIEDFSGMTSVNPEGETTDLDVFAKHITTDSLKQVWKGKTKQKTDVADALANGDWLTGGKELGKSLVRGLAKTTRDTKNASKSIAGVKNRQSMLTPKGKQGNPLANIKEGAYTEDTVAPSWPQDQTSPKSDDEKNEGCDSDEGVSTVVQTSTTNLNAPPEEENNLATISESSQQAAPAAVVPSLDTLNLLFSQKPEPRGQPVIVPFYLDKKNYPPGRKRSTSMSGLVGQERLLGYRAESARSTGGIPGITIGSYRKIVKHPAYRKRSQSYSCMGYKDSSLKPLKSVVVECDTQSYYSYQLLKEKEETLKNVFTRMQAMEKEFSTQLDSLKAILADRGKQFEEIEQEAAGILAERRDLLAEVREKEHATQRSVYHLEGMVGKLVEMRDFTGAFFNKISYLDTKLPVSQRRLALWMDKLQALQSQWFRTIGRYMVAYAPSGIKGRFVDWERDVQIAAMKARELRGEVGDIQLGGAPSPPTVSTTATSASMTGSSTTAETTPIVGASIARSISLSSAASSGPLGMFSRSGSKRSTGGDGSSYMVTPQSLMTEGKDSEKDVRRFLQRRATEHEGLYGIEEQEQEQDSPAKPVLLTRPRSGTEPILPARH</sequence>
<dbReference type="PANTHER" id="PTHR31011">
    <property type="entry name" value="PROTEIN STB2-RELATED"/>
    <property type="match status" value="1"/>
</dbReference>
<feature type="domain" description="STB6-like N-terminal" evidence="3">
    <location>
        <begin position="7"/>
        <end position="77"/>
    </location>
</feature>
<feature type="domain" description="STB6-like N-terminal" evidence="3">
    <location>
        <begin position="79"/>
        <end position="124"/>
    </location>
</feature>
<dbReference type="InterPro" id="IPR038919">
    <property type="entry name" value="STB2/STB2"/>
</dbReference>
<keyword evidence="5" id="KW-1185">Reference proteome</keyword>
<reference evidence="4" key="1">
    <citation type="journal article" date="2020" name="Fungal Divers.">
        <title>Resolving the Mortierellaceae phylogeny through synthesis of multi-gene phylogenetics and phylogenomics.</title>
        <authorList>
            <person name="Vandepol N."/>
            <person name="Liber J."/>
            <person name="Desiro A."/>
            <person name="Na H."/>
            <person name="Kennedy M."/>
            <person name="Barry K."/>
            <person name="Grigoriev I.V."/>
            <person name="Miller A.N."/>
            <person name="O'Donnell K."/>
            <person name="Stajich J.E."/>
            <person name="Bonito G."/>
        </authorList>
    </citation>
    <scope>NUCLEOTIDE SEQUENCE</scope>
    <source>
        <strain evidence="4">NRRL 2591</strain>
    </source>
</reference>
<protein>
    <recommendedName>
        <fullName evidence="3">STB6-like N-terminal domain-containing protein</fullName>
    </recommendedName>
</protein>
<keyword evidence="1" id="KW-0175">Coiled coil</keyword>
<dbReference type="EMBL" id="JAAAXW010000027">
    <property type="protein sequence ID" value="KAF9548667.1"/>
    <property type="molecule type" value="Genomic_DNA"/>
</dbReference>